<dbReference type="SUPFAM" id="SSF46894">
    <property type="entry name" value="C-terminal effector domain of the bipartite response regulators"/>
    <property type="match status" value="1"/>
</dbReference>
<feature type="domain" description="HTH luxR-type" evidence="4">
    <location>
        <begin position="861"/>
        <end position="924"/>
    </location>
</feature>
<reference evidence="5 6" key="1">
    <citation type="submission" date="2019-07" db="EMBL/GenBank/DDBJ databases">
        <authorList>
            <person name="Zhu P."/>
        </authorList>
    </citation>
    <scope>NUCLEOTIDE SEQUENCE [LARGE SCALE GENOMIC DNA]</scope>
    <source>
        <strain evidence="5 6">SSL-25</strain>
    </source>
</reference>
<dbReference type="PANTHER" id="PTHR16305:SF35">
    <property type="entry name" value="TRANSCRIPTIONAL ACTIVATOR DOMAIN"/>
    <property type="match status" value="1"/>
</dbReference>
<dbReference type="OrthoDB" id="3178131at2"/>
<dbReference type="GO" id="GO:0006355">
    <property type="term" value="P:regulation of DNA-templated transcription"/>
    <property type="evidence" value="ECO:0007669"/>
    <property type="project" value="InterPro"/>
</dbReference>
<dbReference type="GO" id="GO:0003677">
    <property type="term" value="F:DNA binding"/>
    <property type="evidence" value="ECO:0007669"/>
    <property type="project" value="InterPro"/>
</dbReference>
<dbReference type="Pfam" id="PF00196">
    <property type="entry name" value="GerE"/>
    <property type="match status" value="1"/>
</dbReference>
<dbReference type="SMART" id="SM00421">
    <property type="entry name" value="HTH_LUXR"/>
    <property type="match status" value="1"/>
</dbReference>
<dbReference type="InterPro" id="IPR027417">
    <property type="entry name" value="P-loop_NTPase"/>
</dbReference>
<name>A0A5B8INC4_9ACTN</name>
<dbReference type="Gene3D" id="1.10.10.10">
    <property type="entry name" value="Winged helix-like DNA-binding domain superfamily/Winged helix DNA-binding domain"/>
    <property type="match status" value="1"/>
</dbReference>
<proteinExistence type="predicted"/>
<dbReference type="InterPro" id="IPR036388">
    <property type="entry name" value="WH-like_DNA-bd_sf"/>
</dbReference>
<dbReference type="Proteomes" id="UP000320580">
    <property type="component" value="Chromosome"/>
</dbReference>
<dbReference type="GO" id="GO:0005737">
    <property type="term" value="C:cytoplasm"/>
    <property type="evidence" value="ECO:0007669"/>
    <property type="project" value="TreeGrafter"/>
</dbReference>
<organism evidence="5 6">
    <name type="scientific">Streptomyces qinzhouensis</name>
    <dbReference type="NCBI Taxonomy" id="2599401"/>
    <lineage>
        <taxon>Bacteria</taxon>
        <taxon>Bacillati</taxon>
        <taxon>Actinomycetota</taxon>
        <taxon>Actinomycetes</taxon>
        <taxon>Kitasatosporales</taxon>
        <taxon>Streptomycetaceae</taxon>
        <taxon>Streptomyces</taxon>
    </lineage>
</organism>
<dbReference type="Pfam" id="PF13191">
    <property type="entry name" value="AAA_16"/>
    <property type="match status" value="1"/>
</dbReference>
<evidence type="ECO:0000256" key="1">
    <source>
        <dbReference type="ARBA" id="ARBA00022741"/>
    </source>
</evidence>
<feature type="region of interest" description="Disordered" evidence="3">
    <location>
        <begin position="910"/>
        <end position="932"/>
    </location>
</feature>
<evidence type="ECO:0000313" key="5">
    <source>
        <dbReference type="EMBL" id="QDY80152.1"/>
    </source>
</evidence>
<accession>A0A5B8INC4</accession>
<dbReference type="KEGG" id="sqz:FQU76_30680"/>
<dbReference type="EMBL" id="CP042266">
    <property type="protein sequence ID" value="QDY80152.1"/>
    <property type="molecule type" value="Genomic_DNA"/>
</dbReference>
<evidence type="ECO:0000313" key="6">
    <source>
        <dbReference type="Proteomes" id="UP000320580"/>
    </source>
</evidence>
<dbReference type="InterPro" id="IPR000792">
    <property type="entry name" value="Tscrpt_reg_LuxR_C"/>
</dbReference>
<dbReference type="GO" id="GO:0004016">
    <property type="term" value="F:adenylate cyclase activity"/>
    <property type="evidence" value="ECO:0007669"/>
    <property type="project" value="TreeGrafter"/>
</dbReference>
<evidence type="ECO:0000259" key="4">
    <source>
        <dbReference type="PROSITE" id="PS50043"/>
    </source>
</evidence>
<dbReference type="PROSITE" id="PS50043">
    <property type="entry name" value="HTH_LUXR_2"/>
    <property type="match status" value="1"/>
</dbReference>
<protein>
    <submittedName>
        <fullName evidence="5">AAA family ATPase</fullName>
    </submittedName>
</protein>
<dbReference type="SUPFAM" id="SSF52540">
    <property type="entry name" value="P-loop containing nucleoside triphosphate hydrolases"/>
    <property type="match status" value="1"/>
</dbReference>
<keyword evidence="6" id="KW-1185">Reference proteome</keyword>
<keyword evidence="1" id="KW-0547">Nucleotide-binding</keyword>
<dbReference type="InterPro" id="IPR016032">
    <property type="entry name" value="Sig_transdc_resp-reg_C-effctor"/>
</dbReference>
<dbReference type="PANTHER" id="PTHR16305">
    <property type="entry name" value="TESTICULAR SOLUBLE ADENYLYL CYCLASE"/>
    <property type="match status" value="1"/>
</dbReference>
<dbReference type="PRINTS" id="PR00038">
    <property type="entry name" value="HTHLUXR"/>
</dbReference>
<keyword evidence="2" id="KW-0067">ATP-binding</keyword>
<gene>
    <name evidence="5" type="ORF">FQU76_30680</name>
</gene>
<dbReference type="GO" id="GO:0005524">
    <property type="term" value="F:ATP binding"/>
    <property type="evidence" value="ECO:0007669"/>
    <property type="project" value="UniProtKB-KW"/>
</dbReference>
<evidence type="ECO:0000256" key="3">
    <source>
        <dbReference type="SAM" id="MobiDB-lite"/>
    </source>
</evidence>
<dbReference type="AlphaFoldDB" id="A0A5B8INC4"/>
<dbReference type="RefSeq" id="WP_146483549.1">
    <property type="nucleotide sequence ID" value="NZ_CP042266.1"/>
</dbReference>
<dbReference type="InterPro" id="IPR041664">
    <property type="entry name" value="AAA_16"/>
</dbReference>
<sequence length="932" mass="98627">MLLERTSETALVQEALYAAADGRSSLLLFAGPLGIGRSTWLRELPALLTDQDVCVMRANAAVMEQDFVLGVVRQLFDSLHLAVSGDETSGTPLGEDVLADHLLSAGEDDPEARLHAVLPGLRALLARLGRERPLLILVDDLQWADTWSLRCLAYLAGRPQGLRAVLVCTLRDGDARARHPLVCEVTDAATQVIRPAPLSLTATGQLVREQFGESGEQEFVTACHQASGGNPVILCSLLHAFAATGLRPTAAHARTAATLRPAPLSERLADCLRAQTRPVRHLAAALAILGEQSAFGLAARLAGLDTIGAFGALRVLHRLGLLMGEDTPVFVHPVVQDAAEADMTIAERGQWHGRAAVLLHEAGHPAEEIAAQVIAAAAPGDGWSTAVLCTAADAAVRRGAPREAARFLRHALLDSPEQGTDRARLLIDLAAAEKAYDSAACERHTAQAMALLDTPHDRAAAALRISPGYVSTVSPSALNILRQAAADLGSPDRLTGPERDLALRLAARLSHSARQDPAELARSVALLRGRPGDPAVGSGAERELLAVLLHAATLSGRLPACEAARQAGRILERVPATGSGAPSILPLLAPVFAGADEVAALEDWLADREQHRSRSGAGPEPPLQAERAMLSLARGRFAHARDHAERAFEHAVAGRPGSVATAVTVLAAVALETGDTALGERVRTEGGGRRAAGNLAATTMLRLVDAQLEARRGEPDRALDTVLACGRQLEASGWRNPVLFAWRPWAIRLLHRRGDLDSARALAEEEYTQARIWGAPVAIGRAQRLRGRLRGDSEGTALLRDAVEVLRGSANELELARALRALARALRAGAEAQKLLSESAALAMPCGVPWKEEADRPGAPGLPAEPALTPTEARVTALAAGGLTNQEIATELKVGSRVVEKHLTNSYRKLGISGRPQLRSLRSGPRKISEGS</sequence>
<evidence type="ECO:0000256" key="2">
    <source>
        <dbReference type="ARBA" id="ARBA00022840"/>
    </source>
</evidence>
<dbReference type="CDD" id="cd06170">
    <property type="entry name" value="LuxR_C_like"/>
    <property type="match status" value="1"/>
</dbReference>